<dbReference type="KEGG" id="sulg:FJR48_02310"/>
<dbReference type="Proteomes" id="UP000326944">
    <property type="component" value="Chromosome"/>
</dbReference>
<proteinExistence type="predicted"/>
<evidence type="ECO:0000313" key="1">
    <source>
        <dbReference type="EMBL" id="QFR48620.1"/>
    </source>
</evidence>
<protein>
    <submittedName>
        <fullName evidence="1">YfiR family protein</fullName>
    </submittedName>
</protein>
<dbReference type="RefSeq" id="WP_152306563.1">
    <property type="nucleotide sequence ID" value="NZ_CP043617.1"/>
</dbReference>
<dbReference type="OrthoDB" id="9921268at2"/>
<dbReference type="AlphaFoldDB" id="A0A5P8NYY8"/>
<accession>A0A5P8NYY8</accession>
<evidence type="ECO:0000313" key="2">
    <source>
        <dbReference type="Proteomes" id="UP000326944"/>
    </source>
</evidence>
<reference evidence="1 2" key="1">
    <citation type="submission" date="2019-09" db="EMBL/GenBank/DDBJ databases">
        <title>Sulfurimonas gotlandica sp. nov., a chemoautotrophic and psychrotolerant epsilonproteobacterium isolated from a pelagic redoxcline, and an emended description of the genus Sulfurimonas.</title>
        <authorList>
            <person name="Wang S."/>
            <person name="Jiang L."/>
            <person name="Shao S."/>
        </authorList>
    </citation>
    <scope>NUCLEOTIDE SEQUENCE [LARGE SCALE GENOMIC DNA]</scope>
    <source>
        <strain evidence="1 2">GYSZ_1</strain>
    </source>
</reference>
<dbReference type="InterPro" id="IPR025293">
    <property type="entry name" value="YfiR/HmsC-like"/>
</dbReference>
<gene>
    <name evidence="1" type="ORF">FJR48_02310</name>
</gene>
<organism evidence="1 2">
    <name type="scientific">Sulfurimonas lithotrophica</name>
    <dbReference type="NCBI Taxonomy" id="2590022"/>
    <lineage>
        <taxon>Bacteria</taxon>
        <taxon>Pseudomonadati</taxon>
        <taxon>Campylobacterota</taxon>
        <taxon>Epsilonproteobacteria</taxon>
        <taxon>Campylobacterales</taxon>
        <taxon>Sulfurimonadaceae</taxon>
        <taxon>Sulfurimonas</taxon>
    </lineage>
</organism>
<keyword evidence="2" id="KW-1185">Reference proteome</keyword>
<sequence>MKVIISIFLFYSFLFSKTIDNSLLDIHATIMPKVLLLEHNIEYKIINNKINITIAYEKNSYKDMKFLKKAIESKYPNGISGYEIEIDFINYDTFTKCKETTNILYIFPSSQKNINNIINEYRKCDAVTFASEKEYLENGAMISIDVGKKVKPIVNLKAVKRSGISFKPVLLSISKVYKK</sequence>
<name>A0A5P8NYY8_9BACT</name>
<dbReference type="EMBL" id="CP043617">
    <property type="protein sequence ID" value="QFR48620.1"/>
    <property type="molecule type" value="Genomic_DNA"/>
</dbReference>
<dbReference type="Pfam" id="PF13689">
    <property type="entry name" value="DUF4154"/>
    <property type="match status" value="1"/>
</dbReference>